<name>A0ABY4ZV24_9CAUL</name>
<evidence type="ECO:0000256" key="1">
    <source>
        <dbReference type="ARBA" id="ARBA00022714"/>
    </source>
</evidence>
<evidence type="ECO:0000256" key="5">
    <source>
        <dbReference type="ARBA" id="ARBA00023014"/>
    </source>
</evidence>
<dbReference type="PROSITE" id="PS51296">
    <property type="entry name" value="RIESKE"/>
    <property type="match status" value="1"/>
</dbReference>
<accession>A0ABY4ZV24</accession>
<dbReference type="Pfam" id="PF00355">
    <property type="entry name" value="Rieske"/>
    <property type="match status" value="1"/>
</dbReference>
<dbReference type="SUPFAM" id="SSF50022">
    <property type="entry name" value="ISP domain"/>
    <property type="match status" value="1"/>
</dbReference>
<dbReference type="InterPro" id="IPR017941">
    <property type="entry name" value="Rieske_2Fe-2S"/>
</dbReference>
<dbReference type="PANTHER" id="PTHR21266:SF60">
    <property type="entry name" value="3-KETOSTEROID-9-ALPHA-MONOOXYGENASE, OXYGENASE COMPONENT"/>
    <property type="match status" value="1"/>
</dbReference>
<reference evidence="7 8" key="1">
    <citation type="submission" date="2022-04" db="EMBL/GenBank/DDBJ databases">
        <title>Genome sequence of soybean root-associated Caulobacter segnis RL271.</title>
        <authorList>
            <person name="Longley R."/>
            <person name="Bonito G."/>
            <person name="Trigodet F."/>
            <person name="Crosson S."/>
            <person name="Fiebig A."/>
        </authorList>
    </citation>
    <scope>NUCLEOTIDE SEQUENCE [LARGE SCALE GENOMIC DNA]</scope>
    <source>
        <strain evidence="7 8">RL271</strain>
    </source>
</reference>
<keyword evidence="7" id="KW-0223">Dioxygenase</keyword>
<dbReference type="InterPro" id="IPR036922">
    <property type="entry name" value="Rieske_2Fe-2S_sf"/>
</dbReference>
<dbReference type="GO" id="GO:0051213">
    <property type="term" value="F:dioxygenase activity"/>
    <property type="evidence" value="ECO:0007669"/>
    <property type="project" value="UniProtKB-KW"/>
</dbReference>
<dbReference type="EMBL" id="CP096040">
    <property type="protein sequence ID" value="USQ96668.1"/>
    <property type="molecule type" value="Genomic_DNA"/>
</dbReference>
<sequence length="387" mass="43374">MPADDAPLLNAKATAKPAAAKPVTAKPVIGAPLGEKFGEGFVWDAWYVACVSPEIKPGKAEKREYLGEPVLLGRTRAGQAYAIRDICPHRAAALSAGRVHREADGTDSVECPYHGWRFGPDGACKSIPSLTGDSDFDISKVRVRRYPTVEQQGLVWIWMSSNPRFDGEPPEPPPEIPGVAGGAPKLVDHLDYDIHIDHAVLGLIDPAHGPYVHQQWWWRTKASQHEKKKRFCASEAGFTMVRHEPSKNSKAYAILGGEPLTEITFRLPGLRWEHVTVGERQVLALSAMTPINAHKTRMNQIMWSDHWAFTAFYPLIRVAARAFLRQDGKIVDCQTPGLQCNPPLMWVGDADQQARWYHQCKREWNASRREGRAFANPVRDQTLRWRT</sequence>
<keyword evidence="1" id="KW-0001">2Fe-2S</keyword>
<dbReference type="SUPFAM" id="SSF55961">
    <property type="entry name" value="Bet v1-like"/>
    <property type="match status" value="1"/>
</dbReference>
<keyword evidence="2" id="KW-0479">Metal-binding</keyword>
<evidence type="ECO:0000256" key="4">
    <source>
        <dbReference type="ARBA" id="ARBA00023004"/>
    </source>
</evidence>
<gene>
    <name evidence="7" type="ORF">MZV50_03530</name>
</gene>
<evidence type="ECO:0000256" key="2">
    <source>
        <dbReference type="ARBA" id="ARBA00022723"/>
    </source>
</evidence>
<evidence type="ECO:0000259" key="6">
    <source>
        <dbReference type="PROSITE" id="PS51296"/>
    </source>
</evidence>
<protein>
    <submittedName>
        <fullName evidence="7">Aromatic ring-hydroxylating dioxygenase subunit alpha</fullName>
    </submittedName>
</protein>
<dbReference type="Gene3D" id="2.102.10.10">
    <property type="entry name" value="Rieske [2Fe-2S] iron-sulphur domain"/>
    <property type="match status" value="1"/>
</dbReference>
<keyword evidence="8" id="KW-1185">Reference proteome</keyword>
<keyword evidence="5" id="KW-0411">Iron-sulfur</keyword>
<dbReference type="PANTHER" id="PTHR21266">
    <property type="entry name" value="IRON-SULFUR DOMAIN CONTAINING PROTEIN"/>
    <property type="match status" value="1"/>
</dbReference>
<dbReference type="Proteomes" id="UP001057520">
    <property type="component" value="Chromosome"/>
</dbReference>
<proteinExistence type="predicted"/>
<keyword evidence="4" id="KW-0408">Iron</keyword>
<organism evidence="7 8">
    <name type="scientific">Caulobacter segnis</name>
    <dbReference type="NCBI Taxonomy" id="88688"/>
    <lineage>
        <taxon>Bacteria</taxon>
        <taxon>Pseudomonadati</taxon>
        <taxon>Pseudomonadota</taxon>
        <taxon>Alphaproteobacteria</taxon>
        <taxon>Caulobacterales</taxon>
        <taxon>Caulobacteraceae</taxon>
        <taxon>Caulobacter</taxon>
    </lineage>
</organism>
<dbReference type="CDD" id="cd03469">
    <property type="entry name" value="Rieske_RO_Alpha_N"/>
    <property type="match status" value="1"/>
</dbReference>
<evidence type="ECO:0000313" key="7">
    <source>
        <dbReference type="EMBL" id="USQ96668.1"/>
    </source>
</evidence>
<evidence type="ECO:0000256" key="3">
    <source>
        <dbReference type="ARBA" id="ARBA00023002"/>
    </source>
</evidence>
<evidence type="ECO:0000313" key="8">
    <source>
        <dbReference type="Proteomes" id="UP001057520"/>
    </source>
</evidence>
<keyword evidence="3" id="KW-0560">Oxidoreductase</keyword>
<dbReference type="InterPro" id="IPR050584">
    <property type="entry name" value="Cholesterol_7-desaturase"/>
</dbReference>
<feature type="domain" description="Rieske" evidence="6">
    <location>
        <begin position="47"/>
        <end position="157"/>
    </location>
</feature>
<dbReference type="Gene3D" id="3.90.380.10">
    <property type="entry name" value="Naphthalene 1,2-dioxygenase Alpha Subunit, Chain A, domain 1"/>
    <property type="match status" value="1"/>
</dbReference>